<evidence type="ECO:0000256" key="1">
    <source>
        <dbReference type="ARBA" id="ARBA00022603"/>
    </source>
</evidence>
<dbReference type="EMBL" id="BART01006211">
    <property type="protein sequence ID" value="GAG59537.1"/>
    <property type="molecule type" value="Genomic_DNA"/>
</dbReference>
<dbReference type="GO" id="GO:0008168">
    <property type="term" value="F:methyltransferase activity"/>
    <property type="evidence" value="ECO:0007669"/>
    <property type="project" value="UniProtKB-KW"/>
</dbReference>
<protein>
    <recommendedName>
        <fullName evidence="4">DNA (cytosine-5-)-methyltransferase</fullName>
    </recommendedName>
</protein>
<proteinExistence type="predicted"/>
<gene>
    <name evidence="3" type="ORF">S01H4_14151</name>
</gene>
<name>X0ZNB5_9ZZZZ</name>
<dbReference type="AlphaFoldDB" id="X0ZNB5"/>
<sequence>MKRMLDLCSGLGGASEAFVAAGWEVLRIDNNPLMSGVPHTKIMDIFSFEEWVEDNLANLPKPNLIWFSPPCRDFSTAYGSPRSIAQREGKEWNPSLEILQCGLRIIEMLEPKYWIVENVRGAIKFFEDDLGVPNQIHQAYVLWGKFPGFQPGHFASKAEKDSRHSPIRSNLKAKIPIELSQSLFEAIEYQKSLFDYVA</sequence>
<organism evidence="3">
    <name type="scientific">marine sediment metagenome</name>
    <dbReference type="NCBI Taxonomy" id="412755"/>
    <lineage>
        <taxon>unclassified sequences</taxon>
        <taxon>metagenomes</taxon>
        <taxon>ecological metagenomes</taxon>
    </lineage>
</organism>
<keyword evidence="2" id="KW-0808">Transferase</keyword>
<dbReference type="InterPro" id="IPR029063">
    <property type="entry name" value="SAM-dependent_MTases_sf"/>
</dbReference>
<dbReference type="SUPFAM" id="SSF53335">
    <property type="entry name" value="S-adenosyl-L-methionine-dependent methyltransferases"/>
    <property type="match status" value="1"/>
</dbReference>
<evidence type="ECO:0000256" key="2">
    <source>
        <dbReference type="ARBA" id="ARBA00022679"/>
    </source>
</evidence>
<reference evidence="3" key="1">
    <citation type="journal article" date="2014" name="Front. Microbiol.">
        <title>High frequency of phylogenetically diverse reductive dehalogenase-homologous genes in deep subseafloor sedimentary metagenomes.</title>
        <authorList>
            <person name="Kawai M."/>
            <person name="Futagami T."/>
            <person name="Toyoda A."/>
            <person name="Takaki Y."/>
            <person name="Nishi S."/>
            <person name="Hori S."/>
            <person name="Arai W."/>
            <person name="Tsubouchi T."/>
            <person name="Morono Y."/>
            <person name="Uchiyama I."/>
            <person name="Ito T."/>
            <person name="Fujiyama A."/>
            <person name="Inagaki F."/>
            <person name="Takami H."/>
        </authorList>
    </citation>
    <scope>NUCLEOTIDE SEQUENCE</scope>
    <source>
        <strain evidence="3">Expedition CK06-06</strain>
    </source>
</reference>
<comment type="caution">
    <text evidence="3">The sequence shown here is derived from an EMBL/GenBank/DDBJ whole genome shotgun (WGS) entry which is preliminary data.</text>
</comment>
<evidence type="ECO:0008006" key="4">
    <source>
        <dbReference type="Google" id="ProtNLM"/>
    </source>
</evidence>
<dbReference type="PRINTS" id="PR00105">
    <property type="entry name" value="C5METTRFRASE"/>
</dbReference>
<keyword evidence="1" id="KW-0489">Methyltransferase</keyword>
<dbReference type="Pfam" id="PF00145">
    <property type="entry name" value="DNA_methylase"/>
    <property type="match status" value="1"/>
</dbReference>
<dbReference type="GO" id="GO:0032259">
    <property type="term" value="P:methylation"/>
    <property type="evidence" value="ECO:0007669"/>
    <property type="project" value="UniProtKB-KW"/>
</dbReference>
<dbReference type="InterPro" id="IPR001525">
    <property type="entry name" value="C5_MeTfrase"/>
</dbReference>
<dbReference type="Gene3D" id="3.40.50.150">
    <property type="entry name" value="Vaccinia Virus protein VP39"/>
    <property type="match status" value="1"/>
</dbReference>
<evidence type="ECO:0000313" key="3">
    <source>
        <dbReference type="EMBL" id="GAG59537.1"/>
    </source>
</evidence>
<accession>X0ZNB5</accession>